<dbReference type="EMBL" id="OV725080">
    <property type="protein sequence ID" value="CAH1399395.1"/>
    <property type="molecule type" value="Genomic_DNA"/>
</dbReference>
<feature type="compositionally biased region" description="Basic and acidic residues" evidence="1">
    <location>
        <begin position="300"/>
        <end position="309"/>
    </location>
</feature>
<evidence type="ECO:0000313" key="3">
    <source>
        <dbReference type="EMBL" id="CAH1399395.1"/>
    </source>
</evidence>
<feature type="compositionally biased region" description="Basic and acidic residues" evidence="1">
    <location>
        <begin position="420"/>
        <end position="437"/>
    </location>
</feature>
<dbReference type="InterPro" id="IPR006640">
    <property type="entry name" value="SprT-like_domain"/>
</dbReference>
<feature type="region of interest" description="Disordered" evidence="1">
    <location>
        <begin position="538"/>
        <end position="579"/>
    </location>
</feature>
<accession>A0A9P0HCE2</accession>
<organism evidence="3 4">
    <name type="scientific">Nezara viridula</name>
    <name type="common">Southern green stink bug</name>
    <name type="synonym">Cimex viridulus</name>
    <dbReference type="NCBI Taxonomy" id="85310"/>
    <lineage>
        <taxon>Eukaryota</taxon>
        <taxon>Metazoa</taxon>
        <taxon>Ecdysozoa</taxon>
        <taxon>Arthropoda</taxon>
        <taxon>Hexapoda</taxon>
        <taxon>Insecta</taxon>
        <taxon>Pterygota</taxon>
        <taxon>Neoptera</taxon>
        <taxon>Paraneoptera</taxon>
        <taxon>Hemiptera</taxon>
        <taxon>Heteroptera</taxon>
        <taxon>Panheteroptera</taxon>
        <taxon>Pentatomomorpha</taxon>
        <taxon>Pentatomoidea</taxon>
        <taxon>Pentatomidae</taxon>
        <taxon>Pentatominae</taxon>
        <taxon>Nezara</taxon>
    </lineage>
</organism>
<dbReference type="GO" id="GO:0006974">
    <property type="term" value="P:DNA damage response"/>
    <property type="evidence" value="ECO:0007669"/>
    <property type="project" value="UniProtKB-ARBA"/>
</dbReference>
<feature type="region of interest" description="Disordered" evidence="1">
    <location>
        <begin position="334"/>
        <end position="353"/>
    </location>
</feature>
<proteinExistence type="predicted"/>
<feature type="compositionally biased region" description="Low complexity" evidence="1">
    <location>
        <begin position="551"/>
        <end position="562"/>
    </location>
</feature>
<keyword evidence="4" id="KW-1185">Reference proteome</keyword>
<dbReference type="PANTHER" id="PTHR23099">
    <property type="entry name" value="TRANSCRIPTIONAL REGULATOR"/>
    <property type="match status" value="1"/>
</dbReference>
<dbReference type="OrthoDB" id="20772at2759"/>
<name>A0A9P0HCE2_NEZVI</name>
<feature type="compositionally biased region" description="Basic and acidic residues" evidence="1">
    <location>
        <begin position="686"/>
        <end position="701"/>
    </location>
</feature>
<feature type="region of interest" description="Disordered" evidence="1">
    <location>
        <begin position="46"/>
        <end position="98"/>
    </location>
</feature>
<dbReference type="Pfam" id="PF10263">
    <property type="entry name" value="SprT-like"/>
    <property type="match status" value="1"/>
</dbReference>
<protein>
    <recommendedName>
        <fullName evidence="2">SprT-like domain-containing protein</fullName>
    </recommendedName>
</protein>
<feature type="compositionally biased region" description="Basic and acidic residues" evidence="1">
    <location>
        <begin position="335"/>
        <end position="347"/>
    </location>
</feature>
<dbReference type="Proteomes" id="UP001152798">
    <property type="component" value="Chromosome 4"/>
</dbReference>
<feature type="domain" description="SprT-like" evidence="2">
    <location>
        <begin position="821"/>
        <end position="977"/>
    </location>
</feature>
<feature type="region of interest" description="Disordered" evidence="1">
    <location>
        <begin position="297"/>
        <end position="329"/>
    </location>
</feature>
<reference evidence="3" key="1">
    <citation type="submission" date="2022-01" db="EMBL/GenBank/DDBJ databases">
        <authorList>
            <person name="King R."/>
        </authorList>
    </citation>
    <scope>NUCLEOTIDE SEQUENCE</scope>
</reference>
<dbReference type="PANTHER" id="PTHR23099:SF0">
    <property type="entry name" value="GERM CELL NUCLEAR ACIDIC PROTEIN"/>
    <property type="match status" value="1"/>
</dbReference>
<feature type="compositionally biased region" description="Polar residues" evidence="1">
    <location>
        <begin position="310"/>
        <end position="323"/>
    </location>
</feature>
<feature type="region of interest" description="Disordered" evidence="1">
    <location>
        <begin position="417"/>
        <end position="437"/>
    </location>
</feature>
<dbReference type="SMART" id="SM00731">
    <property type="entry name" value="SprT"/>
    <property type="match status" value="1"/>
</dbReference>
<sequence>MNSFQISDHCENNVANINVSHCSEDLFQESPQLECNIHNSFTSGTKFSNEISSETSDDACSTPRRKPRRAMSFSHDSSHYYSKKSSDRNDSTTDSSKFFQPISPVRKINSTILLQIDQSSSPEVHRTPGVHHLSKENVAVISFVSESEHSDSSSILDDSLKSEDDQNSKQLFKTPVCSSVKKRTIRQWLNSVSLNCSLKPNENGLHDRHEVVLPESNLSKDKHDAKLIDVNVCISSEDKDNTCDKTFDGKECEALNDLGTTNSCNNDSIQKSNNTGHYCPSLFGSFENSVSDYSRKKQKPCSEHSDVVNDHNTCNDSQKSPGKSESFKQHYKLSKPLERSFHDDSKRNISKRGKIFNKRSRNFKSDDDNFSSLNDSDSTFNEICNKNPSKIVDSDDSFDKIRLFKKKKKKNCLNISSDDSEAKDTANDSEDIPHHSNELCTPRRRLYFRNPLNNSLDDDAKPLMISKDDSISSPDNCNEKVIAKTTGLLDQIYSEVYSVSSTSVCSHENQDKCVDDGKDVQSDHASLNETYHLGRGLSCNQPAELNESPDSVSHYQSSSIRHSSPEEQDDVNHINFSGLSIGNTSQKNISENHFDMKINTSDKDGFKSCSGFIDESHTNEDLDPSNQLLNKHDDSSDSIVNIKRKSKKNKLNFSSDDSFLSEKPNDNIIDVNERSDNEANPSIDLTKSDDEYDKYMYRTRSDSSFSDDEEIPGVSKDSSEVLSVHTTTSEEEGDDDGNAPWFDLESYLKKNIPASSKSFDSSFLKNSEKRSARLAKISLPTHSSNPNHTSFLLSLTPEVPDEMCHPEAIKYRKDSFSKFKNELVDLLFKLYNKEIFDGKLPPLEIKWSGHLTTTSGITKSSSKITKNGKIRNSMIKLSKTVVNDASKVRDVLLHELCHAANWLIDEQAGGHGPLFKKWVNKIWIKFPEVPKVKTTHHYELNWKYLYKCSYCGYELGKMKLSLTETSCRLCGGLVTVNT</sequence>
<evidence type="ECO:0000256" key="1">
    <source>
        <dbReference type="SAM" id="MobiDB-lite"/>
    </source>
</evidence>
<gene>
    <name evidence="3" type="ORF">NEZAVI_LOCUS8851</name>
</gene>
<evidence type="ECO:0000259" key="2">
    <source>
        <dbReference type="SMART" id="SM00731"/>
    </source>
</evidence>
<feature type="region of interest" description="Disordered" evidence="1">
    <location>
        <begin position="653"/>
        <end position="739"/>
    </location>
</feature>
<dbReference type="AlphaFoldDB" id="A0A9P0HCE2"/>
<evidence type="ECO:0000313" key="4">
    <source>
        <dbReference type="Proteomes" id="UP001152798"/>
    </source>
</evidence>
<dbReference type="GO" id="GO:0005634">
    <property type="term" value="C:nucleus"/>
    <property type="evidence" value="ECO:0007669"/>
    <property type="project" value="TreeGrafter"/>
</dbReference>